<evidence type="ECO:0000313" key="4">
    <source>
        <dbReference type="Proteomes" id="UP001147653"/>
    </source>
</evidence>
<feature type="domain" description="DUF4097" evidence="2">
    <location>
        <begin position="112"/>
        <end position="223"/>
    </location>
</feature>
<gene>
    <name evidence="3" type="ORF">OJ997_03930</name>
</gene>
<evidence type="ECO:0000313" key="3">
    <source>
        <dbReference type="EMBL" id="MDA0179433.1"/>
    </source>
</evidence>
<comment type="caution">
    <text evidence="3">The sequence shown here is derived from an EMBL/GenBank/DDBJ whole genome shotgun (WGS) entry which is preliminary data.</text>
</comment>
<dbReference type="AlphaFoldDB" id="A0A9X3S6R6"/>
<keyword evidence="4" id="KW-1185">Reference proteome</keyword>
<accession>A0A9X3S6R6</accession>
<dbReference type="RefSeq" id="WP_270023708.1">
    <property type="nucleotide sequence ID" value="NZ_JAPDDP010000005.1"/>
</dbReference>
<name>A0A9X3S6R6_9ACTN</name>
<proteinExistence type="predicted"/>
<reference evidence="3" key="1">
    <citation type="submission" date="2022-10" db="EMBL/GenBank/DDBJ databases">
        <title>The WGS of Solirubrobacter phytolaccae KCTC 29190.</title>
        <authorList>
            <person name="Jiang Z."/>
        </authorList>
    </citation>
    <scope>NUCLEOTIDE SEQUENCE</scope>
    <source>
        <strain evidence="3">KCTC 29190</strain>
    </source>
</reference>
<organism evidence="3 4">
    <name type="scientific">Solirubrobacter phytolaccae</name>
    <dbReference type="NCBI Taxonomy" id="1404360"/>
    <lineage>
        <taxon>Bacteria</taxon>
        <taxon>Bacillati</taxon>
        <taxon>Actinomycetota</taxon>
        <taxon>Thermoleophilia</taxon>
        <taxon>Solirubrobacterales</taxon>
        <taxon>Solirubrobacteraceae</taxon>
        <taxon>Solirubrobacter</taxon>
    </lineage>
</organism>
<keyword evidence="1" id="KW-0732">Signal</keyword>
<feature type="chain" id="PRO_5040888232" evidence="1">
    <location>
        <begin position="22"/>
        <end position="228"/>
    </location>
</feature>
<feature type="signal peptide" evidence="1">
    <location>
        <begin position="1"/>
        <end position="21"/>
    </location>
</feature>
<evidence type="ECO:0000259" key="2">
    <source>
        <dbReference type="Pfam" id="PF13349"/>
    </source>
</evidence>
<sequence length="228" mass="23399">MAISALLVVGGAIALFVASIASTKSTQPTFEVVGAVETLTLDVDDSDVVVVGGGRRDTVEVQRTQEFAFGHAPRIEKHPAGSAFALRARCPVSLLGPCSVAFRVVVPDNVALDIRTADGDVSLRGYRGSARVSTGAGRIEIAGYCGNSLDARAGAGEIAVQAACAPPRMSLRTGSGAIRAVMPPGRYDLDAESTSGEEAVRGITARDDAPYVVQVLSASGDVAVEGRS</sequence>
<protein>
    <submittedName>
        <fullName evidence="3">DUF4097 domain-containing protein</fullName>
    </submittedName>
</protein>
<dbReference type="EMBL" id="JAPDDP010000005">
    <property type="protein sequence ID" value="MDA0179433.1"/>
    <property type="molecule type" value="Genomic_DNA"/>
</dbReference>
<evidence type="ECO:0000256" key="1">
    <source>
        <dbReference type="SAM" id="SignalP"/>
    </source>
</evidence>
<dbReference type="Pfam" id="PF13349">
    <property type="entry name" value="DUF4097"/>
    <property type="match status" value="1"/>
</dbReference>
<dbReference type="Proteomes" id="UP001147653">
    <property type="component" value="Unassembled WGS sequence"/>
</dbReference>
<dbReference type="InterPro" id="IPR025164">
    <property type="entry name" value="Toastrack_DUF4097"/>
</dbReference>